<name>A0ABQ5HLR4_9ASTR</name>
<organism evidence="1 2">
    <name type="scientific">Tanacetum coccineum</name>
    <dbReference type="NCBI Taxonomy" id="301880"/>
    <lineage>
        <taxon>Eukaryota</taxon>
        <taxon>Viridiplantae</taxon>
        <taxon>Streptophyta</taxon>
        <taxon>Embryophyta</taxon>
        <taxon>Tracheophyta</taxon>
        <taxon>Spermatophyta</taxon>
        <taxon>Magnoliopsida</taxon>
        <taxon>eudicotyledons</taxon>
        <taxon>Gunneridae</taxon>
        <taxon>Pentapetalae</taxon>
        <taxon>asterids</taxon>
        <taxon>campanulids</taxon>
        <taxon>Asterales</taxon>
        <taxon>Asteraceae</taxon>
        <taxon>Asteroideae</taxon>
        <taxon>Anthemideae</taxon>
        <taxon>Anthemidinae</taxon>
        <taxon>Tanacetum</taxon>
    </lineage>
</organism>
<proteinExistence type="predicted"/>
<comment type="caution">
    <text evidence="1">The sequence shown here is derived from an EMBL/GenBank/DDBJ whole genome shotgun (WGS) entry which is preliminary data.</text>
</comment>
<keyword evidence="2" id="KW-1185">Reference proteome</keyword>
<dbReference type="EMBL" id="BQNB010019767">
    <property type="protein sequence ID" value="GJT88833.1"/>
    <property type="molecule type" value="Genomic_DNA"/>
</dbReference>
<dbReference type="Proteomes" id="UP001151760">
    <property type="component" value="Unassembled WGS sequence"/>
</dbReference>
<protein>
    <submittedName>
        <fullName evidence="1">Uncharacterized protein</fullName>
    </submittedName>
</protein>
<gene>
    <name evidence="1" type="ORF">Tco_1070550</name>
</gene>
<evidence type="ECO:0000313" key="2">
    <source>
        <dbReference type="Proteomes" id="UP001151760"/>
    </source>
</evidence>
<reference evidence="1" key="2">
    <citation type="submission" date="2022-01" db="EMBL/GenBank/DDBJ databases">
        <authorList>
            <person name="Yamashiro T."/>
            <person name="Shiraishi A."/>
            <person name="Satake H."/>
            <person name="Nakayama K."/>
        </authorList>
    </citation>
    <scope>NUCLEOTIDE SEQUENCE</scope>
</reference>
<evidence type="ECO:0000313" key="1">
    <source>
        <dbReference type="EMBL" id="GJT88833.1"/>
    </source>
</evidence>
<accession>A0ABQ5HLR4</accession>
<reference evidence="1" key="1">
    <citation type="journal article" date="2022" name="Int. J. Mol. Sci.">
        <title>Draft Genome of Tanacetum Coccineum: Genomic Comparison of Closely Related Tanacetum-Family Plants.</title>
        <authorList>
            <person name="Yamashiro T."/>
            <person name="Shiraishi A."/>
            <person name="Nakayama K."/>
            <person name="Satake H."/>
        </authorList>
    </citation>
    <scope>NUCLEOTIDE SEQUENCE</scope>
</reference>
<sequence>MTGIMTKLILREYMEKAQADRDSSLVKPKININTKIEVSEEHLKELQNNAYSESEGKDVIDHIAKVLEILDSIKIPNMDTDRLRVHVFPLSLTDAA</sequence>